<feature type="domain" description="HAP1 N-terminal" evidence="5">
    <location>
        <begin position="43"/>
        <end position="282"/>
    </location>
</feature>
<feature type="region of interest" description="Disordered" evidence="3">
    <location>
        <begin position="142"/>
        <end position="172"/>
    </location>
</feature>
<evidence type="ECO:0000256" key="4">
    <source>
        <dbReference type="SAM" id="Phobius"/>
    </source>
</evidence>
<gene>
    <name evidence="6" type="ORF">AMORRO_LOCUS5276</name>
</gene>
<feature type="non-terminal residue" evidence="6">
    <location>
        <position position="534"/>
    </location>
</feature>
<evidence type="ECO:0000256" key="2">
    <source>
        <dbReference type="SAM" id="Coils"/>
    </source>
</evidence>
<dbReference type="PANTHER" id="PTHR32123:SF9">
    <property type="entry name" value="PROTEIN SPINDLY"/>
    <property type="match status" value="1"/>
</dbReference>
<name>A0A9N9AXI4_9GLOM</name>
<dbReference type="Gene3D" id="1.10.287.1490">
    <property type="match status" value="1"/>
</dbReference>
<dbReference type="EMBL" id="CAJVPV010003141">
    <property type="protein sequence ID" value="CAG8544297.1"/>
    <property type="molecule type" value="Genomic_DNA"/>
</dbReference>
<feature type="transmembrane region" description="Helical" evidence="4">
    <location>
        <begin position="494"/>
        <end position="527"/>
    </location>
</feature>
<dbReference type="AlphaFoldDB" id="A0A9N9AXI4"/>
<dbReference type="InterPro" id="IPR006933">
    <property type="entry name" value="HAP1_N"/>
</dbReference>
<sequence>MITAASPQTPHMKTSKLSLDIGGFSGMGTPATPSSPSFSACPSPTLSVSMNMNKSQAELTALLKEAYNAIKEKERDLTLAAEIGKSLLENNISLKSKCEAMATQLQQLQRDRIKNATFSLQAGAVNKPNVTQIAAPDSFMEFDESDNDSTYGRSSSVDVPPINDSSKRGGSRVNYNDLENIKELEIKNMQLQAQLDDAIRECSENEKTTKAKIRKMESEISYYQEEYSSASQKIEDLEKENERLKQKQKSEFWNLKYNKNDNDAYLDTLHRKIADLEEQNETVERAKAEIERRLNRASKDLESLRESYNELADASKGYELLQVANREQELIINDLSETVEEQRAMIVSMRSGMYSRTQSRSSSFSESNIMTNAIRRLSNPDGASLFGSANTGSQQSNGNKFRKTLLSELENEWFRELTIFQRDGKKFGGNVESPMFSPVTSEGDLKNYFLSNGSHLDDDISQIDYLSDGEFSFLEEFEDDDIPPRREWFWKRWIRWWIATIYMFLSTIWKWCRFIVILIAALMMALYRGPDYIL</sequence>
<keyword evidence="1 2" id="KW-0175">Coiled coil</keyword>
<feature type="coiled-coil region" evidence="2">
    <location>
        <begin position="56"/>
        <end position="111"/>
    </location>
</feature>
<evidence type="ECO:0000259" key="5">
    <source>
        <dbReference type="SMART" id="SM01424"/>
    </source>
</evidence>
<reference evidence="6" key="1">
    <citation type="submission" date="2021-06" db="EMBL/GenBank/DDBJ databases">
        <authorList>
            <person name="Kallberg Y."/>
            <person name="Tangrot J."/>
            <person name="Rosling A."/>
        </authorList>
    </citation>
    <scope>NUCLEOTIDE SEQUENCE</scope>
    <source>
        <strain evidence="6">CL551</strain>
    </source>
</reference>
<feature type="coiled-coil region" evidence="2">
    <location>
        <begin position="181"/>
        <end position="314"/>
    </location>
</feature>
<dbReference type="InterPro" id="IPR051149">
    <property type="entry name" value="Spindly/BICDR_Dynein_Adapter"/>
</dbReference>
<evidence type="ECO:0000256" key="3">
    <source>
        <dbReference type="SAM" id="MobiDB-lite"/>
    </source>
</evidence>
<protein>
    <submittedName>
        <fullName evidence="6">13760_t:CDS:1</fullName>
    </submittedName>
</protein>
<dbReference type="SMART" id="SM01424">
    <property type="entry name" value="HAP1_N"/>
    <property type="match status" value="1"/>
</dbReference>
<evidence type="ECO:0000313" key="6">
    <source>
        <dbReference type="EMBL" id="CAG8544297.1"/>
    </source>
</evidence>
<dbReference type="Proteomes" id="UP000789342">
    <property type="component" value="Unassembled WGS sequence"/>
</dbReference>
<comment type="caution">
    <text evidence="6">The sequence shown here is derived from an EMBL/GenBank/DDBJ whole genome shotgun (WGS) entry which is preliminary data.</text>
</comment>
<dbReference type="PANTHER" id="PTHR32123">
    <property type="entry name" value="BICD FAMILY-LIKE CARGO ADAPTER"/>
    <property type="match status" value="1"/>
</dbReference>
<keyword evidence="4" id="KW-1133">Transmembrane helix</keyword>
<organism evidence="6 7">
    <name type="scientific">Acaulospora morrowiae</name>
    <dbReference type="NCBI Taxonomy" id="94023"/>
    <lineage>
        <taxon>Eukaryota</taxon>
        <taxon>Fungi</taxon>
        <taxon>Fungi incertae sedis</taxon>
        <taxon>Mucoromycota</taxon>
        <taxon>Glomeromycotina</taxon>
        <taxon>Glomeromycetes</taxon>
        <taxon>Diversisporales</taxon>
        <taxon>Acaulosporaceae</taxon>
        <taxon>Acaulospora</taxon>
    </lineage>
</organism>
<proteinExistence type="predicted"/>
<keyword evidence="4" id="KW-0812">Transmembrane</keyword>
<keyword evidence="4" id="KW-0472">Membrane</keyword>
<evidence type="ECO:0000313" key="7">
    <source>
        <dbReference type="Proteomes" id="UP000789342"/>
    </source>
</evidence>
<keyword evidence="7" id="KW-1185">Reference proteome</keyword>
<accession>A0A9N9AXI4</accession>
<feature type="compositionally biased region" description="Polar residues" evidence="3">
    <location>
        <begin position="148"/>
        <end position="157"/>
    </location>
</feature>
<evidence type="ECO:0000256" key="1">
    <source>
        <dbReference type="ARBA" id="ARBA00023054"/>
    </source>
</evidence>
<dbReference type="OrthoDB" id="9451547at2759"/>